<dbReference type="InterPro" id="IPR029787">
    <property type="entry name" value="Nucleotide_cyclase"/>
</dbReference>
<dbReference type="CDD" id="cd01949">
    <property type="entry name" value="GGDEF"/>
    <property type="match status" value="1"/>
</dbReference>
<gene>
    <name evidence="5" type="ORF">EIP75_03100</name>
</gene>
<evidence type="ECO:0000313" key="5">
    <source>
        <dbReference type="EMBL" id="RRS05861.1"/>
    </source>
</evidence>
<comment type="caution">
    <text evidence="5">The sequence shown here is derived from an EMBL/GenBank/DDBJ whole genome shotgun (WGS) entry which is preliminary data.</text>
</comment>
<evidence type="ECO:0000259" key="2">
    <source>
        <dbReference type="PROSITE" id="PS50113"/>
    </source>
</evidence>
<dbReference type="InterPro" id="IPR052155">
    <property type="entry name" value="Biofilm_reg_signaling"/>
</dbReference>
<dbReference type="InterPro" id="IPR000700">
    <property type="entry name" value="PAS-assoc_C"/>
</dbReference>
<keyword evidence="6" id="KW-1185">Reference proteome</keyword>
<evidence type="ECO:0000259" key="4">
    <source>
        <dbReference type="PROSITE" id="PS50887"/>
    </source>
</evidence>
<dbReference type="Proteomes" id="UP000269265">
    <property type="component" value="Unassembled WGS sequence"/>
</dbReference>
<dbReference type="OrthoDB" id="9813903at2"/>
<name>A0A3R8TVR1_9BURK</name>
<dbReference type="InterPro" id="IPR035965">
    <property type="entry name" value="PAS-like_dom_sf"/>
</dbReference>
<dbReference type="AlphaFoldDB" id="A0A3R8TVR1"/>
<dbReference type="GO" id="GO:0071111">
    <property type="term" value="F:cyclic-guanylate-specific phosphodiesterase activity"/>
    <property type="evidence" value="ECO:0007669"/>
    <property type="project" value="UniProtKB-EC"/>
</dbReference>
<dbReference type="RefSeq" id="WP_125241768.1">
    <property type="nucleotide sequence ID" value="NZ_RSED01000002.1"/>
</dbReference>
<dbReference type="InterPro" id="IPR001633">
    <property type="entry name" value="EAL_dom"/>
</dbReference>
<dbReference type="NCBIfam" id="TIGR00254">
    <property type="entry name" value="GGDEF"/>
    <property type="match status" value="1"/>
</dbReference>
<dbReference type="SUPFAM" id="SSF55785">
    <property type="entry name" value="PYP-like sensor domain (PAS domain)"/>
    <property type="match status" value="1"/>
</dbReference>
<dbReference type="SMART" id="SM00267">
    <property type="entry name" value="GGDEF"/>
    <property type="match status" value="1"/>
</dbReference>
<dbReference type="PROSITE" id="PS50883">
    <property type="entry name" value="EAL"/>
    <property type="match status" value="1"/>
</dbReference>
<dbReference type="InterPro" id="IPR043128">
    <property type="entry name" value="Rev_trsase/Diguanyl_cyclase"/>
</dbReference>
<evidence type="ECO:0000259" key="3">
    <source>
        <dbReference type="PROSITE" id="PS50883"/>
    </source>
</evidence>
<dbReference type="InterPro" id="IPR035919">
    <property type="entry name" value="EAL_sf"/>
</dbReference>
<dbReference type="Gene3D" id="3.30.450.20">
    <property type="entry name" value="PAS domain"/>
    <property type="match status" value="1"/>
</dbReference>
<dbReference type="Gene3D" id="3.30.70.270">
    <property type="match status" value="1"/>
</dbReference>
<dbReference type="PROSITE" id="PS50887">
    <property type="entry name" value="GGDEF"/>
    <property type="match status" value="1"/>
</dbReference>
<protein>
    <submittedName>
        <fullName evidence="5">Bifunctional diguanylate cyclase/phosphodiesterase</fullName>
    </submittedName>
</protein>
<dbReference type="PROSITE" id="PS50113">
    <property type="entry name" value="PAC"/>
    <property type="match status" value="1"/>
</dbReference>
<dbReference type="SUPFAM" id="SSF55073">
    <property type="entry name" value="Nucleotide cyclase"/>
    <property type="match status" value="1"/>
</dbReference>
<dbReference type="PANTHER" id="PTHR44757">
    <property type="entry name" value="DIGUANYLATE CYCLASE DGCP"/>
    <property type="match status" value="1"/>
</dbReference>
<dbReference type="EMBL" id="RSED01000002">
    <property type="protein sequence ID" value="RRS05861.1"/>
    <property type="molecule type" value="Genomic_DNA"/>
</dbReference>
<dbReference type="CDD" id="cd01948">
    <property type="entry name" value="EAL"/>
    <property type="match status" value="1"/>
</dbReference>
<accession>A0A3R8TVR1</accession>
<dbReference type="SUPFAM" id="SSF141868">
    <property type="entry name" value="EAL domain-like"/>
    <property type="match status" value="1"/>
</dbReference>
<dbReference type="InterPro" id="IPR000160">
    <property type="entry name" value="GGDEF_dom"/>
</dbReference>
<reference evidence="5 6" key="1">
    <citation type="submission" date="2018-12" db="EMBL/GenBank/DDBJ databases">
        <title>The whole draft genome of Aquabacterium sp. SJQ9.</title>
        <authorList>
            <person name="Sun L."/>
            <person name="Gao X."/>
            <person name="Chen W."/>
            <person name="Huang K."/>
        </authorList>
    </citation>
    <scope>NUCLEOTIDE SEQUENCE [LARGE SCALE GENOMIC DNA]</scope>
    <source>
        <strain evidence="5 6">SJQ9</strain>
    </source>
</reference>
<comment type="catalytic activity">
    <reaction evidence="1">
        <text>3',3'-c-di-GMP + H2O = 5'-phosphoguanylyl(3'-&gt;5')guanosine + H(+)</text>
        <dbReference type="Rhea" id="RHEA:24902"/>
        <dbReference type="ChEBI" id="CHEBI:15377"/>
        <dbReference type="ChEBI" id="CHEBI:15378"/>
        <dbReference type="ChEBI" id="CHEBI:58754"/>
        <dbReference type="ChEBI" id="CHEBI:58805"/>
        <dbReference type="EC" id="3.1.4.52"/>
    </reaction>
    <physiologicalReaction direction="left-to-right" evidence="1">
        <dbReference type="Rhea" id="RHEA:24903"/>
    </physiologicalReaction>
</comment>
<feature type="domain" description="GGDEF" evidence="4">
    <location>
        <begin position="297"/>
        <end position="430"/>
    </location>
</feature>
<dbReference type="Pfam" id="PF00563">
    <property type="entry name" value="EAL"/>
    <property type="match status" value="1"/>
</dbReference>
<feature type="domain" description="PAC" evidence="2">
    <location>
        <begin position="213"/>
        <end position="265"/>
    </location>
</feature>
<proteinExistence type="predicted"/>
<evidence type="ECO:0000256" key="1">
    <source>
        <dbReference type="ARBA" id="ARBA00051114"/>
    </source>
</evidence>
<evidence type="ECO:0000313" key="6">
    <source>
        <dbReference type="Proteomes" id="UP000269265"/>
    </source>
</evidence>
<dbReference type="Gene3D" id="3.20.20.450">
    <property type="entry name" value="EAL domain"/>
    <property type="match status" value="1"/>
</dbReference>
<dbReference type="GO" id="GO:0071732">
    <property type="term" value="P:cellular response to nitric oxide"/>
    <property type="evidence" value="ECO:0007669"/>
    <property type="project" value="UniProtKB-ARBA"/>
</dbReference>
<sequence length="692" mass="76603">MPSPHSRATFPTTALQLEAAENLNQIGLLTWEFGQPLVKLSAIACGLLALPESVSLDTLLDLLDPKERPNLQAHWQQVLNGGQRNVVAEFAACLPDGRRRFGANALFERGADGALRCCVVALQDITSHDAMIQALSDSETRLEEAQQIAQFGYWEWDFEQRRAVLSDQAVKMWGLPPDWQADERGLLGLLPADQREWVGQLYAEAFSKRETSLRYEVRKSDAEGNVREFHSLVKIDYGASGKPRRLLATLQDISEVKSYRRQLHSLSFFDTVTGLPNRALFVDRLNQALTDASWHNQQLGLLMLDLDRFKDINDSLGHTAGDALLQQAAQRLQQAMREYDTVARLGGDEFAVLLPEVRHATDMGSIAQKVLSAFARPFDLGGQEVFVTASVGGAFYPADAQDAVQLMQYADAALYHAKSQGRNNFRFYSKELTRQASERLSLESELRKAIEMDELELYYQPKFDLASGVLVGAEALMRWNHPYRGMVPPLSFISMAEDTGLIVPMGAWALRSACAAATTWNAGRRLPLKIAVNLSARQFVGTPFSVTVSEALRSTGCRPEWLELEITESLLLDGRDEILAILQDIAAQGISIALDDFGTGYSALSYLTRFPVDTLKIDRSFIKDLPGDRSSAELVKAIVSLGHSLEMNLVAEGVETREQADHLVGLGCQLVQGYLYGKPVPHGLFSEMVALA</sequence>
<dbReference type="FunFam" id="3.30.70.270:FF:000001">
    <property type="entry name" value="Diguanylate cyclase domain protein"/>
    <property type="match status" value="1"/>
</dbReference>
<organism evidence="5 6">
    <name type="scientific">Aquabacterium soli</name>
    <dbReference type="NCBI Taxonomy" id="2493092"/>
    <lineage>
        <taxon>Bacteria</taxon>
        <taxon>Pseudomonadati</taxon>
        <taxon>Pseudomonadota</taxon>
        <taxon>Betaproteobacteria</taxon>
        <taxon>Burkholderiales</taxon>
        <taxon>Aquabacterium</taxon>
    </lineage>
</organism>
<dbReference type="FunFam" id="3.20.20.450:FF:000001">
    <property type="entry name" value="Cyclic di-GMP phosphodiesterase yahA"/>
    <property type="match status" value="1"/>
</dbReference>
<feature type="domain" description="EAL" evidence="3">
    <location>
        <begin position="439"/>
        <end position="692"/>
    </location>
</feature>
<dbReference type="SMART" id="SM00052">
    <property type="entry name" value="EAL"/>
    <property type="match status" value="1"/>
</dbReference>
<dbReference type="PANTHER" id="PTHR44757:SF2">
    <property type="entry name" value="BIOFILM ARCHITECTURE MAINTENANCE PROTEIN MBAA"/>
    <property type="match status" value="1"/>
</dbReference>
<dbReference type="Pfam" id="PF00990">
    <property type="entry name" value="GGDEF"/>
    <property type="match status" value="1"/>
</dbReference>